<reference evidence="1" key="1">
    <citation type="submission" date="2023-04" db="EMBL/GenBank/DDBJ databases">
        <title>A chromosome-level genome assembly of the parasitoid wasp Eretmocerus hayati.</title>
        <authorList>
            <person name="Zhong Y."/>
            <person name="Liu S."/>
            <person name="Liu Y."/>
        </authorList>
    </citation>
    <scope>NUCLEOTIDE SEQUENCE</scope>
    <source>
        <strain evidence="1">ZJU_SS_LIU_2023</strain>
    </source>
</reference>
<accession>A0ACC2NW49</accession>
<dbReference type="Proteomes" id="UP001239111">
    <property type="component" value="Chromosome 2"/>
</dbReference>
<dbReference type="EMBL" id="CM056742">
    <property type="protein sequence ID" value="KAJ8675031.1"/>
    <property type="molecule type" value="Genomic_DNA"/>
</dbReference>
<protein>
    <submittedName>
        <fullName evidence="1">Uncharacterized protein</fullName>
    </submittedName>
</protein>
<proteinExistence type="predicted"/>
<organism evidence="1 2">
    <name type="scientific">Eretmocerus hayati</name>
    <dbReference type="NCBI Taxonomy" id="131215"/>
    <lineage>
        <taxon>Eukaryota</taxon>
        <taxon>Metazoa</taxon>
        <taxon>Ecdysozoa</taxon>
        <taxon>Arthropoda</taxon>
        <taxon>Hexapoda</taxon>
        <taxon>Insecta</taxon>
        <taxon>Pterygota</taxon>
        <taxon>Neoptera</taxon>
        <taxon>Endopterygota</taxon>
        <taxon>Hymenoptera</taxon>
        <taxon>Apocrita</taxon>
        <taxon>Proctotrupomorpha</taxon>
        <taxon>Chalcidoidea</taxon>
        <taxon>Aphelinidae</taxon>
        <taxon>Aphelininae</taxon>
        <taxon>Eretmocerus</taxon>
    </lineage>
</organism>
<evidence type="ECO:0000313" key="2">
    <source>
        <dbReference type="Proteomes" id="UP001239111"/>
    </source>
</evidence>
<comment type="caution">
    <text evidence="1">The sequence shown here is derived from an EMBL/GenBank/DDBJ whole genome shotgun (WGS) entry which is preliminary data.</text>
</comment>
<name>A0ACC2NW49_9HYME</name>
<sequence length="922" mass="105597">MPGKVRKDRCVNPYLEDGVPSHQGSNLRKVTKKILEEKPHLPKTAMVCNDCRLKRSFTRSHSISSLDDSSRNYDEMHNHGAPPTTNNSTGSVHSDVINCSIDNGSELASARLVELEELLQGLKDKFRSLDRYDPLKVRILTIAPVTWSVRKIATEFGTSRALAEKAKRLRSTDGVLAEAIARTGKTLPDAVIQNVVNFYNDDSISRVMTSMKDVVSVKVDEKRLRIQKRLLMMDLKELHELYKKTYQNMSISFSEFAKLRPQYCVLMGAKGTHSVCVCTIHQNCKMMLDAINLDKLTENDQSPIYTYRDCLKMMMCENPTTDCHLIQCVKCSEITHFGEKIFSILTNNSIETVQYSLWTATDRATLRTVTTSTADFADELCEKLQILRPHSFIAKQQSNFLATRKQNLLDGEVIVMFDFSENLPFHVQNAAPAFHFNNDQCTVFTVIFYYMEGTELKHKNCVFISESLKHDTAAVYTIQKQLIPEIKKVVKKVEKVIYMTDGAKQHFKNRFQMSNLLKHKEDFGIVAEWHFCPTAHGKSGNDGLGATFKREAIRASLLAKPHQAMLTTKTLFDWAKDHFKNIQVFYYSKVEHDRTTRHLNKRFDGALAVPQIMKNHSFTILSNTEMIIKRFSNDTKYEIFVAKRQNQANYCTLQLFLVDSENPQLDVNISFYISGRPAEERENSGTTYKVTKGNEIHLLLTTRDVIKKAYDNWISYNGLTIQVTITHQRTKSLESNSNEVHIQKYKMMEDFKLMMNNGKLSDLEIIVKKQKFPAHKIILASRSPVFMAMFENDMQENVSNTVDIPDIDPDVMSKLLSYIYTDTVENIEESVEDLIAAAEKYQLNGLKSMCSKVMIEKLNEESVIDILVLADLYRVDDLKRQALSFLVEHIKNLQEMRGFDSFSSTHPALLKEILIFVSKNTK</sequence>
<gene>
    <name evidence="1" type="ORF">QAD02_010817</name>
</gene>
<keyword evidence="2" id="KW-1185">Reference proteome</keyword>
<evidence type="ECO:0000313" key="1">
    <source>
        <dbReference type="EMBL" id="KAJ8675031.1"/>
    </source>
</evidence>